<dbReference type="GO" id="GO:0098796">
    <property type="term" value="C:membrane protein complex"/>
    <property type="evidence" value="ECO:0007669"/>
    <property type="project" value="UniProtKB-ARBA"/>
</dbReference>
<name>A0A0F9Q990_9ZZZZ</name>
<dbReference type="PROSITE" id="PS00211">
    <property type="entry name" value="ABC_TRANSPORTER_1"/>
    <property type="match status" value="1"/>
</dbReference>
<comment type="caution">
    <text evidence="5">The sequence shown here is derived from an EMBL/GenBank/DDBJ whole genome shotgun (WGS) entry which is preliminary data.</text>
</comment>
<keyword evidence="3" id="KW-0067">ATP-binding</keyword>
<feature type="domain" description="ABC transporter" evidence="4">
    <location>
        <begin position="6"/>
        <end position="226"/>
    </location>
</feature>
<evidence type="ECO:0000313" key="5">
    <source>
        <dbReference type="EMBL" id="KKN01908.1"/>
    </source>
</evidence>
<dbReference type="InterPro" id="IPR017871">
    <property type="entry name" value="ABC_transporter-like_CS"/>
</dbReference>
<keyword evidence="1" id="KW-0813">Transport</keyword>
<dbReference type="Gene3D" id="3.40.50.300">
    <property type="entry name" value="P-loop containing nucleotide triphosphate hydrolases"/>
    <property type="match status" value="1"/>
</dbReference>
<dbReference type="PROSITE" id="PS50893">
    <property type="entry name" value="ABC_TRANSPORTER_2"/>
    <property type="match status" value="1"/>
</dbReference>
<dbReference type="GO" id="GO:0005524">
    <property type="term" value="F:ATP binding"/>
    <property type="evidence" value="ECO:0007669"/>
    <property type="project" value="UniProtKB-KW"/>
</dbReference>
<dbReference type="SUPFAM" id="SSF52540">
    <property type="entry name" value="P-loop containing nucleoside triphosphate hydrolases"/>
    <property type="match status" value="1"/>
</dbReference>
<dbReference type="EMBL" id="LAZR01005208">
    <property type="protein sequence ID" value="KKN01908.1"/>
    <property type="molecule type" value="Genomic_DNA"/>
</dbReference>
<protein>
    <recommendedName>
        <fullName evidence="4">ABC transporter domain-containing protein</fullName>
    </recommendedName>
</protein>
<dbReference type="FunFam" id="3.40.50.300:FF:000032">
    <property type="entry name" value="Export ABC transporter ATP-binding protein"/>
    <property type="match status" value="1"/>
</dbReference>
<dbReference type="AlphaFoldDB" id="A0A0F9Q990"/>
<dbReference type="GO" id="GO:0005886">
    <property type="term" value="C:plasma membrane"/>
    <property type="evidence" value="ECO:0007669"/>
    <property type="project" value="TreeGrafter"/>
</dbReference>
<reference evidence="5" key="1">
    <citation type="journal article" date="2015" name="Nature">
        <title>Complex archaea that bridge the gap between prokaryotes and eukaryotes.</title>
        <authorList>
            <person name="Spang A."/>
            <person name="Saw J.H."/>
            <person name="Jorgensen S.L."/>
            <person name="Zaremba-Niedzwiedzka K."/>
            <person name="Martijn J."/>
            <person name="Lind A.E."/>
            <person name="van Eijk R."/>
            <person name="Schleper C."/>
            <person name="Guy L."/>
            <person name="Ettema T.J."/>
        </authorList>
    </citation>
    <scope>NUCLEOTIDE SEQUENCE</scope>
</reference>
<gene>
    <name evidence="5" type="ORF">LCGC14_1123040</name>
</gene>
<evidence type="ECO:0000256" key="3">
    <source>
        <dbReference type="ARBA" id="ARBA00022840"/>
    </source>
</evidence>
<accession>A0A0F9Q990</accession>
<dbReference type="InterPro" id="IPR017911">
    <property type="entry name" value="MacB-like_ATP-bd"/>
</dbReference>
<dbReference type="InterPro" id="IPR027417">
    <property type="entry name" value="P-loop_NTPase"/>
</dbReference>
<dbReference type="PANTHER" id="PTHR24220:SF86">
    <property type="entry name" value="ABC TRANSPORTER ABCH.1"/>
    <property type="match status" value="1"/>
</dbReference>
<organism evidence="5">
    <name type="scientific">marine sediment metagenome</name>
    <dbReference type="NCBI Taxonomy" id="412755"/>
    <lineage>
        <taxon>unclassified sequences</taxon>
        <taxon>metagenomes</taxon>
        <taxon>ecological metagenomes</taxon>
    </lineage>
</organism>
<dbReference type="GO" id="GO:0016887">
    <property type="term" value="F:ATP hydrolysis activity"/>
    <property type="evidence" value="ECO:0007669"/>
    <property type="project" value="InterPro"/>
</dbReference>
<dbReference type="InterPro" id="IPR003439">
    <property type="entry name" value="ABC_transporter-like_ATP-bd"/>
</dbReference>
<dbReference type="InterPro" id="IPR015854">
    <property type="entry name" value="ABC_transpr_LolD-like"/>
</dbReference>
<dbReference type="PANTHER" id="PTHR24220">
    <property type="entry name" value="IMPORT ATP-BINDING PROTEIN"/>
    <property type="match status" value="1"/>
</dbReference>
<evidence type="ECO:0000259" key="4">
    <source>
        <dbReference type="PROSITE" id="PS50893"/>
    </source>
</evidence>
<dbReference type="CDD" id="cd03255">
    <property type="entry name" value="ABC_MJ0796_LolCDE_FtsE"/>
    <property type="match status" value="1"/>
</dbReference>
<sequence length="226" mass="24988">MSYPLIEFNNVFYQYPNTNINTLKAVSFKINSGDYIAITGTSGSGKSTLLSILGLLNLPSQGQYTILGTNTADLTPDSIAAIKNRELGFIFQNFNLLNHLSVFDNVALPLSYNKSVPRKDYQKKVEAALNKVNMLEFIDRKPSQLSGGQQQRVAIARALINEPSVILADEPTGNLDSSNSEQIYQLLNKLNDEGKTICLITHDENHAKTAKTRLYIQDGQLSTQGF</sequence>
<dbReference type="Pfam" id="PF00005">
    <property type="entry name" value="ABC_tran"/>
    <property type="match status" value="1"/>
</dbReference>
<evidence type="ECO:0000256" key="2">
    <source>
        <dbReference type="ARBA" id="ARBA00022741"/>
    </source>
</evidence>
<dbReference type="InterPro" id="IPR003593">
    <property type="entry name" value="AAA+_ATPase"/>
</dbReference>
<proteinExistence type="predicted"/>
<keyword evidence="2" id="KW-0547">Nucleotide-binding</keyword>
<dbReference type="SMART" id="SM00382">
    <property type="entry name" value="AAA"/>
    <property type="match status" value="1"/>
</dbReference>
<dbReference type="GO" id="GO:0022857">
    <property type="term" value="F:transmembrane transporter activity"/>
    <property type="evidence" value="ECO:0007669"/>
    <property type="project" value="TreeGrafter"/>
</dbReference>
<evidence type="ECO:0000256" key="1">
    <source>
        <dbReference type="ARBA" id="ARBA00022448"/>
    </source>
</evidence>